<protein>
    <recommendedName>
        <fullName evidence="3">F-box domain-containing protein</fullName>
    </recommendedName>
</protein>
<organism evidence="1 2">
    <name type="scientific">Gymnopilus junonius</name>
    <name type="common">Spectacular rustgill mushroom</name>
    <name type="synonym">Gymnopilus spectabilis subsp. junonius</name>
    <dbReference type="NCBI Taxonomy" id="109634"/>
    <lineage>
        <taxon>Eukaryota</taxon>
        <taxon>Fungi</taxon>
        <taxon>Dikarya</taxon>
        <taxon>Basidiomycota</taxon>
        <taxon>Agaricomycotina</taxon>
        <taxon>Agaricomycetes</taxon>
        <taxon>Agaricomycetidae</taxon>
        <taxon>Agaricales</taxon>
        <taxon>Agaricineae</taxon>
        <taxon>Hymenogastraceae</taxon>
        <taxon>Gymnopilus</taxon>
    </lineage>
</organism>
<dbReference type="OrthoDB" id="3365698at2759"/>
<gene>
    <name evidence="1" type="ORF">CPB84DRAFT_1848618</name>
</gene>
<reference evidence="1" key="1">
    <citation type="submission" date="2020-11" db="EMBL/GenBank/DDBJ databases">
        <authorList>
            <consortium name="DOE Joint Genome Institute"/>
            <person name="Ahrendt S."/>
            <person name="Riley R."/>
            <person name="Andreopoulos W."/>
            <person name="LaButti K."/>
            <person name="Pangilinan J."/>
            <person name="Ruiz-duenas F.J."/>
            <person name="Barrasa J.M."/>
            <person name="Sanchez-Garcia M."/>
            <person name="Camarero S."/>
            <person name="Miyauchi S."/>
            <person name="Serrano A."/>
            <person name="Linde D."/>
            <person name="Babiker R."/>
            <person name="Drula E."/>
            <person name="Ayuso-Fernandez I."/>
            <person name="Pacheco R."/>
            <person name="Padilla G."/>
            <person name="Ferreira P."/>
            <person name="Barriuso J."/>
            <person name="Kellner H."/>
            <person name="Castanera R."/>
            <person name="Alfaro M."/>
            <person name="Ramirez L."/>
            <person name="Pisabarro A.G."/>
            <person name="Kuo A."/>
            <person name="Tritt A."/>
            <person name="Lipzen A."/>
            <person name="He G."/>
            <person name="Yan M."/>
            <person name="Ng V."/>
            <person name="Cullen D."/>
            <person name="Martin F."/>
            <person name="Rosso M.-N."/>
            <person name="Henrissat B."/>
            <person name="Hibbett D."/>
            <person name="Martinez A.T."/>
            <person name="Grigoriev I.V."/>
        </authorList>
    </citation>
    <scope>NUCLEOTIDE SEQUENCE</scope>
    <source>
        <strain evidence="1">AH 44721</strain>
    </source>
</reference>
<dbReference type="Gene3D" id="1.20.1280.50">
    <property type="match status" value="1"/>
</dbReference>
<dbReference type="AlphaFoldDB" id="A0A9P5NHZ7"/>
<evidence type="ECO:0008006" key="3">
    <source>
        <dbReference type="Google" id="ProtNLM"/>
    </source>
</evidence>
<sequence length="358" mass="40379">MSPNLLDRFPVEIVSHIFNLCLEPPEACDDWTPADKVAPFVLSSVCRSWRSVTQNTPQLWNTIFISFNSPEKVALHAQLTREWLARSKQVPLSVIVELDTDLFYLKNNIFIPLLDVVAQSAARWVSLDIRPDIASHLGKTPLALSLFLDSIMSPSLQRFSCDFGDWELPTGSLLSFFTRSSCPLREFRAERFDNRNNGFIRVLSVVPSLQQLAVIHPTVEYHRPTITDQFLSTFDSKKTGANKSGAFLPCLRTFAYEGRLNFAWDRLANFADHLQSNWTANDSSSKLQSTMTTPPSIRIHIAGFLNKPISCWPSDDSLPSFLHLLDSGFDIKISSAEFRGDKGWVEVDLLKSHPKSSC</sequence>
<evidence type="ECO:0000313" key="1">
    <source>
        <dbReference type="EMBL" id="KAF8893720.1"/>
    </source>
</evidence>
<name>A0A9P5NHZ7_GYMJU</name>
<proteinExistence type="predicted"/>
<dbReference type="Proteomes" id="UP000724874">
    <property type="component" value="Unassembled WGS sequence"/>
</dbReference>
<evidence type="ECO:0000313" key="2">
    <source>
        <dbReference type="Proteomes" id="UP000724874"/>
    </source>
</evidence>
<dbReference type="EMBL" id="JADNYJ010000066">
    <property type="protein sequence ID" value="KAF8893720.1"/>
    <property type="molecule type" value="Genomic_DNA"/>
</dbReference>
<keyword evidence="2" id="KW-1185">Reference proteome</keyword>
<accession>A0A9P5NHZ7</accession>
<comment type="caution">
    <text evidence="1">The sequence shown here is derived from an EMBL/GenBank/DDBJ whole genome shotgun (WGS) entry which is preliminary data.</text>
</comment>